<dbReference type="PANTHER" id="PTHR43303">
    <property type="entry name" value="NADPH DEHYDROGENASE C23G7.10C-RELATED"/>
    <property type="match status" value="1"/>
</dbReference>
<protein>
    <submittedName>
        <fullName evidence="4">Bifunctional salicylyl-CoA 5-hydroxylase/oxidoreductase</fullName>
    </submittedName>
</protein>
<feature type="domain" description="FAD-binding" evidence="3">
    <location>
        <begin position="3"/>
        <end position="319"/>
    </location>
</feature>
<dbReference type="InterPro" id="IPR001155">
    <property type="entry name" value="OxRdtase_FMN_N"/>
</dbReference>
<accession>A0ABS7QR74</accession>
<reference evidence="4 5" key="1">
    <citation type="submission" date="2021-08" db="EMBL/GenBank/DDBJ databases">
        <title>Streptomyces sp. PTM05 isolated from lichen.</title>
        <authorList>
            <person name="Somphong A."/>
            <person name="Phongsopitanun W."/>
            <person name="Tanasupawat S."/>
        </authorList>
    </citation>
    <scope>NUCLEOTIDE SEQUENCE [LARGE SCALE GENOMIC DNA]</scope>
    <source>
        <strain evidence="4 5">Ptm05</strain>
    </source>
</reference>
<dbReference type="Gene3D" id="3.20.20.70">
    <property type="entry name" value="Aldolase class I"/>
    <property type="match status" value="1"/>
</dbReference>
<proteinExistence type="predicted"/>
<dbReference type="EMBL" id="JAINVZ010000007">
    <property type="protein sequence ID" value="MBY8885698.1"/>
    <property type="molecule type" value="Genomic_DNA"/>
</dbReference>
<dbReference type="InterPro" id="IPR002938">
    <property type="entry name" value="FAD-bd"/>
</dbReference>
<dbReference type="Pfam" id="PF01494">
    <property type="entry name" value="FAD_binding_3"/>
    <property type="match status" value="1"/>
</dbReference>
<dbReference type="SUPFAM" id="SSF51905">
    <property type="entry name" value="FAD/NAD(P)-binding domain"/>
    <property type="match status" value="1"/>
</dbReference>
<keyword evidence="5" id="KW-1185">Reference proteome</keyword>
<dbReference type="Pfam" id="PF00724">
    <property type="entry name" value="Oxidored_FMN"/>
    <property type="match status" value="1"/>
</dbReference>
<evidence type="ECO:0000256" key="1">
    <source>
        <dbReference type="SAM" id="MobiDB-lite"/>
    </source>
</evidence>
<dbReference type="Gene3D" id="3.50.50.60">
    <property type="entry name" value="FAD/NAD(P)-binding domain"/>
    <property type="match status" value="1"/>
</dbReference>
<gene>
    <name evidence="4" type="ORF">K7472_12675</name>
</gene>
<dbReference type="PANTHER" id="PTHR43303:SF3">
    <property type="entry name" value="BLR3436 PROTEIN"/>
    <property type="match status" value="1"/>
</dbReference>
<sequence>MRIAVVGAGPGGLYAAALLKRLDPAREITVWERNPPDETFGFGVVLSDETLGGIEHADPVVYEALRREFVRWDAIDVAHAGRVVRSGGHGFAALSRHRLLAILQDRCRGLGVELRFRQEAPLVSELSESYDLVIAADGVRSATRDAYADVFRPHLTQHRCRYVWLAADFALDAFRFETARTEAGLMLAHGYPFGASQSTFIVEMREEVWRRAGLDLMDEDASIAACEKYFAPLLDGHRLSGNRSRWTAFTTVVNDTWRAGNVVLLGDAAHTAHFSIGSGTKLAMEDALALAATLSEQPGVDAALAAYEQERKPVVASTQRAAAASLEWFEELEQYAGQPERQFAFNLLTRSRRVTHDNLRLRDPSFTAAVEADAGVPDGTPPMFTPFTLRGLTLRNRVVVSPMDMYSSVDGTPGDFHLVHLGARALGGAGLVMTEMVCVSERGRITPGCAGLYADEHERAWQRVVDFVHGRSTAAIGLQLGHSGRKGSTRLMWDGIDQPLPDGNWPLTAASPLPYRPGVNQVPHELDSAGLAAIREEFVRAAQRGARAGFDLLELHCAHGYLLSGFLSPLTNRRTDAYGGDLAGRLRFPLEVFDAVREVWPKERPMTVRVSATDWTEGGTTADDAVEIARAFAAHGADAIDVSTGQVVPEERPAFGRSYQTPYADRIRNRLGVPVIAVGAISSWDDVNSLILAGRADLCALARPHLYDPNWTLHAAADQDYEGPGAPWPLPYQAGSRKPPTGRTDGPKPRLTLPS</sequence>
<dbReference type="SUPFAM" id="SSF51395">
    <property type="entry name" value="FMN-linked oxidoreductases"/>
    <property type="match status" value="1"/>
</dbReference>
<dbReference type="Proteomes" id="UP001198565">
    <property type="component" value="Unassembled WGS sequence"/>
</dbReference>
<evidence type="ECO:0000259" key="3">
    <source>
        <dbReference type="Pfam" id="PF01494"/>
    </source>
</evidence>
<name>A0ABS7QR74_9ACTN</name>
<dbReference type="NCBIfam" id="NF006101">
    <property type="entry name" value="PRK08255.1"/>
    <property type="match status" value="1"/>
</dbReference>
<evidence type="ECO:0000259" key="2">
    <source>
        <dbReference type="Pfam" id="PF00724"/>
    </source>
</evidence>
<dbReference type="InterPro" id="IPR036188">
    <property type="entry name" value="FAD/NAD-bd_sf"/>
</dbReference>
<dbReference type="InterPro" id="IPR013785">
    <property type="entry name" value="Aldolase_TIM"/>
</dbReference>
<organism evidence="4 5">
    <name type="scientific">Streptantibioticus parmotrematis</name>
    <dbReference type="NCBI Taxonomy" id="2873249"/>
    <lineage>
        <taxon>Bacteria</taxon>
        <taxon>Bacillati</taxon>
        <taxon>Actinomycetota</taxon>
        <taxon>Actinomycetes</taxon>
        <taxon>Kitasatosporales</taxon>
        <taxon>Streptomycetaceae</taxon>
        <taxon>Streptantibioticus</taxon>
    </lineage>
</organism>
<dbReference type="CDD" id="cd02932">
    <property type="entry name" value="OYE_YqiM_FMN"/>
    <property type="match status" value="1"/>
</dbReference>
<feature type="region of interest" description="Disordered" evidence="1">
    <location>
        <begin position="718"/>
        <end position="755"/>
    </location>
</feature>
<dbReference type="Gene3D" id="3.30.9.20">
    <property type="match status" value="1"/>
</dbReference>
<evidence type="ECO:0000313" key="4">
    <source>
        <dbReference type="EMBL" id="MBY8885698.1"/>
    </source>
</evidence>
<dbReference type="InterPro" id="IPR044152">
    <property type="entry name" value="YqjM-like"/>
</dbReference>
<dbReference type="PRINTS" id="PR00420">
    <property type="entry name" value="RNGMNOXGNASE"/>
</dbReference>
<comment type="caution">
    <text evidence="4">The sequence shown here is derived from an EMBL/GenBank/DDBJ whole genome shotgun (WGS) entry which is preliminary data.</text>
</comment>
<feature type="domain" description="NADH:flavin oxidoreductase/NADH oxidase N-terminal" evidence="2">
    <location>
        <begin position="383"/>
        <end position="716"/>
    </location>
</feature>
<evidence type="ECO:0000313" key="5">
    <source>
        <dbReference type="Proteomes" id="UP001198565"/>
    </source>
</evidence>